<accession>A0ABY9CQ04</accession>
<reference evidence="2 3" key="1">
    <citation type="journal article" date="2023" name="Hortic Res">
        <title>The complete reference genome for grapevine (Vitis vinifera L.) genetics and breeding.</title>
        <authorList>
            <person name="Shi X."/>
            <person name="Cao S."/>
            <person name="Wang X."/>
            <person name="Huang S."/>
            <person name="Wang Y."/>
            <person name="Liu Z."/>
            <person name="Liu W."/>
            <person name="Leng X."/>
            <person name="Peng Y."/>
            <person name="Wang N."/>
            <person name="Wang Y."/>
            <person name="Ma Z."/>
            <person name="Xu X."/>
            <person name="Zhang F."/>
            <person name="Xue H."/>
            <person name="Zhong H."/>
            <person name="Wang Y."/>
            <person name="Zhang K."/>
            <person name="Velt A."/>
            <person name="Avia K."/>
            <person name="Holtgrawe D."/>
            <person name="Grimplet J."/>
            <person name="Matus J.T."/>
            <person name="Ware D."/>
            <person name="Wu X."/>
            <person name="Wang H."/>
            <person name="Liu C."/>
            <person name="Fang Y."/>
            <person name="Rustenholz C."/>
            <person name="Cheng Z."/>
            <person name="Xiao H."/>
            <person name="Zhou Y."/>
        </authorList>
    </citation>
    <scope>NUCLEOTIDE SEQUENCE [LARGE SCALE GENOMIC DNA]</scope>
    <source>
        <strain evidence="3">cv. Pinot noir / PN40024</strain>
        <tissue evidence="2">Leaf</tissue>
    </source>
</reference>
<feature type="compositionally biased region" description="Basic and acidic residues" evidence="1">
    <location>
        <begin position="110"/>
        <end position="124"/>
    </location>
</feature>
<protein>
    <submittedName>
        <fullName evidence="2">Uncharacterized protein</fullName>
    </submittedName>
</protein>
<feature type="compositionally biased region" description="Basic and acidic residues" evidence="1">
    <location>
        <begin position="164"/>
        <end position="177"/>
    </location>
</feature>
<dbReference type="Proteomes" id="UP001227230">
    <property type="component" value="Chromosome 10"/>
</dbReference>
<proteinExistence type="predicted"/>
<keyword evidence="3" id="KW-1185">Reference proteome</keyword>
<gene>
    <name evidence="2" type="ORF">VitviT2T_016136</name>
</gene>
<organism evidence="2 3">
    <name type="scientific">Vitis vinifera</name>
    <name type="common">Grape</name>
    <dbReference type="NCBI Taxonomy" id="29760"/>
    <lineage>
        <taxon>Eukaryota</taxon>
        <taxon>Viridiplantae</taxon>
        <taxon>Streptophyta</taxon>
        <taxon>Embryophyta</taxon>
        <taxon>Tracheophyta</taxon>
        <taxon>Spermatophyta</taxon>
        <taxon>Magnoliopsida</taxon>
        <taxon>eudicotyledons</taxon>
        <taxon>Gunneridae</taxon>
        <taxon>Pentapetalae</taxon>
        <taxon>rosids</taxon>
        <taxon>Vitales</taxon>
        <taxon>Vitaceae</taxon>
        <taxon>Viteae</taxon>
        <taxon>Vitis</taxon>
    </lineage>
</organism>
<name>A0ABY9CQ04_VITVI</name>
<evidence type="ECO:0000313" key="2">
    <source>
        <dbReference type="EMBL" id="WJZ97542.1"/>
    </source>
</evidence>
<feature type="region of interest" description="Disordered" evidence="1">
    <location>
        <begin position="64"/>
        <end position="148"/>
    </location>
</feature>
<evidence type="ECO:0000313" key="3">
    <source>
        <dbReference type="Proteomes" id="UP001227230"/>
    </source>
</evidence>
<evidence type="ECO:0000256" key="1">
    <source>
        <dbReference type="SAM" id="MobiDB-lite"/>
    </source>
</evidence>
<feature type="compositionally biased region" description="Polar residues" evidence="1">
    <location>
        <begin position="96"/>
        <end position="105"/>
    </location>
</feature>
<feature type="region of interest" description="Disordered" evidence="1">
    <location>
        <begin position="164"/>
        <end position="205"/>
    </location>
</feature>
<sequence>MANTEESDEKLSLHSILISTLEEREQEYVKCFEFEAQSNDALQDNMNDWKKDEDHEKAEAYTTATVATMKGGKDGDSSKLPSFKIRNPRSEPYNATMGNDMTMNFKSKLGKFETSGKDNKKEASMDDAQNETPVGKPSNELYTATMGNETTLDFKSKLEKIETLRKDNDKEPLKDDPPDATLIHVFPHQLSPNIFKRRRKNEEER</sequence>
<dbReference type="EMBL" id="CP126657">
    <property type="protein sequence ID" value="WJZ97542.1"/>
    <property type="molecule type" value="Genomic_DNA"/>
</dbReference>